<dbReference type="UniPathway" id="UPA00251">
    <property type="reaction ID" value="UER00316"/>
</dbReference>
<gene>
    <name evidence="4" type="primary">hemA</name>
    <name evidence="8" type="ORF">HX850_02675</name>
    <name evidence="9" type="ORF">HX858_02625</name>
    <name evidence="7" type="ORF">HX860_01710</name>
</gene>
<comment type="pathway">
    <text evidence="4">Porphyrin-containing compound metabolism; protoporphyrin-IX biosynthesis; 5-aminolevulinate from L-glutamyl-tRNA(Glu): step 1/2.</text>
</comment>
<comment type="similarity">
    <text evidence="4">Belongs to the glutamyl-tRNA reductase family.</text>
</comment>
<dbReference type="InterPro" id="IPR000343">
    <property type="entry name" value="4pyrrol_synth_GluRdtase"/>
</dbReference>
<dbReference type="InterPro" id="IPR036291">
    <property type="entry name" value="NAD(P)-bd_dom_sf"/>
</dbReference>
<feature type="binding site" evidence="4">
    <location>
        <position position="128"/>
    </location>
    <ligand>
        <name>substrate</name>
    </ligand>
</feature>
<evidence type="ECO:0000313" key="9">
    <source>
        <dbReference type="EMBL" id="NWJ56648.1"/>
    </source>
</evidence>
<keyword evidence="2 4" id="KW-0560">Oxidoreductase</keyword>
<dbReference type="FunFam" id="3.30.460.30:FF:000001">
    <property type="entry name" value="Glutamyl-tRNA reductase"/>
    <property type="match status" value="1"/>
</dbReference>
<comment type="function">
    <text evidence="4">Catalyzes the NADPH-dependent reduction of glutamyl-tRNA(Glu) to glutamate 1-semialdehyde (GSA).</text>
</comment>
<dbReference type="SUPFAM" id="SSF69742">
    <property type="entry name" value="Glutamyl tRNA-reductase catalytic, N-terminal domain"/>
    <property type="match status" value="1"/>
</dbReference>
<feature type="binding site" evidence="4">
    <location>
        <begin position="208"/>
        <end position="213"/>
    </location>
    <ligand>
        <name>NADP(+)</name>
        <dbReference type="ChEBI" id="CHEBI:58349"/>
    </ligand>
</feature>
<comment type="caution">
    <text evidence="4">Lacks conserved residue(s) required for the propagation of feature annotation.</text>
</comment>
<organism evidence="8 10">
    <name type="scientific">Marine Group I thaumarchaeote</name>
    <dbReference type="NCBI Taxonomy" id="2511932"/>
    <lineage>
        <taxon>Archaea</taxon>
        <taxon>Nitrososphaerota</taxon>
        <taxon>Marine Group I</taxon>
    </lineage>
</organism>
<dbReference type="Gene3D" id="3.30.460.30">
    <property type="entry name" value="Glutamyl-tRNA reductase, N-terminal domain"/>
    <property type="match status" value="1"/>
</dbReference>
<evidence type="ECO:0000313" key="7">
    <source>
        <dbReference type="EMBL" id="NWJ19784.1"/>
    </source>
</evidence>
<dbReference type="InterPro" id="IPR006151">
    <property type="entry name" value="Shikm_DH/Glu-tRNA_Rdtase"/>
</dbReference>
<comment type="catalytic activity">
    <reaction evidence="4">
        <text>(S)-4-amino-5-oxopentanoate + tRNA(Glu) + NADP(+) = L-glutamyl-tRNA(Glu) + NADPH + H(+)</text>
        <dbReference type="Rhea" id="RHEA:12344"/>
        <dbReference type="Rhea" id="RHEA-COMP:9663"/>
        <dbReference type="Rhea" id="RHEA-COMP:9680"/>
        <dbReference type="ChEBI" id="CHEBI:15378"/>
        <dbReference type="ChEBI" id="CHEBI:57501"/>
        <dbReference type="ChEBI" id="CHEBI:57783"/>
        <dbReference type="ChEBI" id="CHEBI:58349"/>
        <dbReference type="ChEBI" id="CHEBI:78442"/>
        <dbReference type="ChEBI" id="CHEBI:78520"/>
        <dbReference type="EC" id="1.2.1.70"/>
    </reaction>
</comment>
<dbReference type="EMBL" id="JACATH010000002">
    <property type="protein sequence ID" value="NWJ56648.1"/>
    <property type="molecule type" value="Genomic_DNA"/>
</dbReference>
<dbReference type="Proteomes" id="UP000575480">
    <property type="component" value="Unassembled WGS sequence"/>
</dbReference>
<comment type="domain">
    <text evidence="4">Possesses an unusual extended V-shaped dimeric structure with each monomer consisting of three distinct domains arranged along a curved 'spinal' alpha-helix. The N-terminal catalytic domain specifically recognizes the glutamate moiety of the substrate. The second domain is the NADPH-binding domain, and the third C-terminal domain is responsible for dimerization.</text>
</comment>
<dbReference type="PANTHER" id="PTHR43013:SF1">
    <property type="entry name" value="GLUTAMYL-TRNA REDUCTASE"/>
    <property type="match status" value="1"/>
</dbReference>
<dbReference type="Gene3D" id="3.40.50.720">
    <property type="entry name" value="NAD(P)-binding Rossmann-like Domain"/>
    <property type="match status" value="1"/>
</dbReference>
<dbReference type="AlphaFoldDB" id="A0A7K4MKS3"/>
<dbReference type="Proteomes" id="UP000587702">
    <property type="component" value="Unassembled WGS sequence"/>
</dbReference>
<dbReference type="EMBL" id="JACATI010000001">
    <property type="protein sequence ID" value="NWJ19784.1"/>
    <property type="molecule type" value="Genomic_DNA"/>
</dbReference>
<keyword evidence="3 4" id="KW-0627">Porphyrin biosynthesis</keyword>
<comment type="caution">
    <text evidence="8">The sequence shown here is derived from an EMBL/GenBank/DDBJ whole genome shotgun (WGS) entry which is preliminary data.</text>
</comment>
<feature type="site" description="Important for activity" evidence="4">
    <location>
        <position position="118"/>
    </location>
</feature>
<comment type="subunit">
    <text evidence="4">Homodimer.</text>
</comment>
<dbReference type="Proteomes" id="UP000568446">
    <property type="component" value="Unassembled WGS sequence"/>
</dbReference>
<dbReference type="InterPro" id="IPR036343">
    <property type="entry name" value="GluRdtase_N_sf"/>
</dbReference>
<name>A0A7K4MKS3_9ARCH</name>
<dbReference type="SUPFAM" id="SSF51735">
    <property type="entry name" value="NAD(P)-binding Rossmann-fold domains"/>
    <property type="match status" value="1"/>
</dbReference>
<protein>
    <recommendedName>
        <fullName evidence="4">Glutamyl-tRNA reductase</fullName>
        <shortName evidence="4">GluTR</shortName>
        <ecNumber evidence="4">1.2.1.70</ecNumber>
    </recommendedName>
</protein>
<evidence type="ECO:0000259" key="5">
    <source>
        <dbReference type="Pfam" id="PF01488"/>
    </source>
</evidence>
<accession>A0A7K4MKS3</accession>
<evidence type="ECO:0000256" key="4">
    <source>
        <dbReference type="HAMAP-Rule" id="MF_00087"/>
    </source>
</evidence>
<evidence type="ECO:0000259" key="6">
    <source>
        <dbReference type="Pfam" id="PF05201"/>
    </source>
</evidence>
<proteinExistence type="inferred from homology"/>
<dbReference type="GO" id="GO:0008883">
    <property type="term" value="F:glutamyl-tRNA reductase activity"/>
    <property type="evidence" value="ECO:0007669"/>
    <property type="project" value="UniProtKB-UniRule"/>
</dbReference>
<dbReference type="EMBL" id="JACATK010000008">
    <property type="protein sequence ID" value="NWJ29804.1"/>
    <property type="molecule type" value="Genomic_DNA"/>
</dbReference>
<evidence type="ECO:0000313" key="12">
    <source>
        <dbReference type="Proteomes" id="UP000587702"/>
    </source>
</evidence>
<evidence type="ECO:0000256" key="1">
    <source>
        <dbReference type="ARBA" id="ARBA00022857"/>
    </source>
</evidence>
<sequence>MSHVHFDVMNARVTFKNVPLHALSKFTFKDVIAASEEFKKISGVDECIIIQTASRVEIFLVSNVETSDSPDARRPEGRTLVLNQIKDTWIPLSSLDQNDIDHFDQTLEVYKGDDVYLHLLRLASGLDSPVIGKQEIFDEIVLSFAKAKSAGISGKILNKLFESVIRLSLRMRDTTGIAKEVISLGDIAIKLVDEKAGLDAKKKVLLIGTGEPAAMVAKALKIKDINFDVTSRTIDRAIGFTTLLSGTPVDFNEVLTGFDKYDIIFVATTCDYFLITYDRIRLVMEEKKKGTLILDLSDPRTVEEGITALPGIKLLFKDQIYEIYEESVKARMSIVPAVEKIITKEVPILSATMKRFDG</sequence>
<dbReference type="PANTHER" id="PTHR43013">
    <property type="entry name" value="GLUTAMYL-TRNA REDUCTASE"/>
    <property type="match status" value="1"/>
</dbReference>
<feature type="domain" description="Quinate/shikimate 5-dehydrogenase/glutamyl-tRNA reductase" evidence="5">
    <location>
        <begin position="195"/>
        <end position="322"/>
    </location>
</feature>
<comment type="miscellaneous">
    <text evidence="4">During catalysis, the active site Cys acts as a nucleophile attacking the alpha-carbonyl group of tRNA-bound glutamate with the formation of a thioester intermediate between enzyme and glutamate, and the concomitant release of tRNA(Glu). The thioester intermediate is finally reduced by direct hydride transfer from NADPH, to form the product GSA.</text>
</comment>
<evidence type="ECO:0000313" key="8">
    <source>
        <dbReference type="EMBL" id="NWJ29804.1"/>
    </source>
</evidence>
<dbReference type="Pfam" id="PF01488">
    <property type="entry name" value="Shikimate_DH"/>
    <property type="match status" value="1"/>
</dbReference>
<evidence type="ECO:0000256" key="3">
    <source>
        <dbReference type="ARBA" id="ARBA00023244"/>
    </source>
</evidence>
<dbReference type="EC" id="1.2.1.70" evidence="4"/>
<reference evidence="8" key="2">
    <citation type="submission" date="2020-06" db="EMBL/GenBank/DDBJ databases">
        <authorList>
            <person name="Wang Y."/>
        </authorList>
    </citation>
    <scope>NUCLEOTIDE SEQUENCE</scope>
    <source>
        <strain evidence="8">C4</strain>
        <strain evidence="7">L14</strain>
        <strain evidence="9">L15a</strain>
    </source>
</reference>
<dbReference type="GO" id="GO:0019353">
    <property type="term" value="P:protoporphyrinogen IX biosynthetic process from glutamate"/>
    <property type="evidence" value="ECO:0007669"/>
    <property type="project" value="TreeGrafter"/>
</dbReference>
<dbReference type="Pfam" id="PF05201">
    <property type="entry name" value="GlutR_N"/>
    <property type="match status" value="1"/>
</dbReference>
<keyword evidence="1 4" id="KW-0521">NADP</keyword>
<dbReference type="GO" id="GO:0050661">
    <property type="term" value="F:NADP binding"/>
    <property type="evidence" value="ECO:0007669"/>
    <property type="project" value="InterPro"/>
</dbReference>
<evidence type="ECO:0000313" key="10">
    <source>
        <dbReference type="Proteomes" id="UP000568446"/>
    </source>
</evidence>
<evidence type="ECO:0000313" key="11">
    <source>
        <dbReference type="Proteomes" id="UP000575480"/>
    </source>
</evidence>
<dbReference type="InterPro" id="IPR015895">
    <property type="entry name" value="4pyrrol_synth_GluRdtase_N"/>
</dbReference>
<feature type="domain" description="Glutamyl-tRNA reductase N-terminal" evidence="6">
    <location>
        <begin position="13"/>
        <end position="175"/>
    </location>
</feature>
<dbReference type="HAMAP" id="MF_00087">
    <property type="entry name" value="Glu_tRNA_reductase"/>
    <property type="match status" value="1"/>
</dbReference>
<reference evidence="10 11" key="1">
    <citation type="journal article" date="2019" name="Environ. Microbiol.">
        <title>Genomics insights into ecotype formation of ammonia-oxidizing archaea in the deep ocean.</title>
        <authorList>
            <person name="Wang Y."/>
            <person name="Huang J.M."/>
            <person name="Cui G.J."/>
            <person name="Nunoura T."/>
            <person name="Takaki Y."/>
            <person name="Li W.L."/>
            <person name="Li J."/>
            <person name="Gao Z.M."/>
            <person name="Takai K."/>
            <person name="Zhang A.Q."/>
            <person name="Stepanauskas R."/>
        </authorList>
    </citation>
    <scope>NUCLEOTIDE SEQUENCE [LARGE SCALE GENOMIC DNA]</scope>
    <source>
        <strain evidence="8 10">C4</strain>
        <strain evidence="7 12">L14</strain>
        <strain evidence="9 11">L15a</strain>
    </source>
</reference>
<evidence type="ECO:0000256" key="2">
    <source>
        <dbReference type="ARBA" id="ARBA00023002"/>
    </source>
</evidence>